<accession>A0ABW9VK05</accession>
<dbReference type="EMBL" id="WWCM01000001">
    <property type="protein sequence ID" value="MYM37952.1"/>
    <property type="molecule type" value="Genomic_DNA"/>
</dbReference>
<dbReference type="Pfam" id="PF01322">
    <property type="entry name" value="Cytochrom_C_2"/>
    <property type="match status" value="1"/>
</dbReference>
<organism evidence="1 2">
    <name type="scientific">Duganella qianjiadongensis</name>
    <dbReference type="NCBI Taxonomy" id="2692176"/>
    <lineage>
        <taxon>Bacteria</taxon>
        <taxon>Pseudomonadati</taxon>
        <taxon>Pseudomonadota</taxon>
        <taxon>Betaproteobacteria</taxon>
        <taxon>Burkholderiales</taxon>
        <taxon>Oxalobacteraceae</taxon>
        <taxon>Telluria group</taxon>
        <taxon>Duganella</taxon>
    </lineage>
</organism>
<dbReference type="PROSITE" id="PS51009">
    <property type="entry name" value="CYTCII"/>
    <property type="match status" value="1"/>
</dbReference>
<evidence type="ECO:0000313" key="1">
    <source>
        <dbReference type="EMBL" id="MYM37952.1"/>
    </source>
</evidence>
<proteinExistence type="predicted"/>
<sequence length="186" mass="20026">MPALLSACNQAAQSAPPSAAAFHPDASIQEVMAHIVDPAADAIWASVKSETTAQGLKEYQPNTESEWLEVRHHTISLAEAANLLLVPGRPVSHTKQLEDAHVPGILTVEQVRSKIDQDPAKFAAAARELQLAAQEATAAVDGKNAARLMAAGEKIDAACERCHRTYWYPNTEQPKWPAPLKPDAKP</sequence>
<dbReference type="SUPFAM" id="SSF47175">
    <property type="entry name" value="Cytochromes"/>
    <property type="match status" value="1"/>
</dbReference>
<reference evidence="1 2" key="1">
    <citation type="submission" date="2019-12" db="EMBL/GenBank/DDBJ databases">
        <title>Novel species isolated from a subtropical stream in China.</title>
        <authorList>
            <person name="Lu H."/>
        </authorList>
    </citation>
    <scope>NUCLEOTIDE SEQUENCE [LARGE SCALE GENOMIC DNA]</scope>
    <source>
        <strain evidence="1 2">CY13W</strain>
    </source>
</reference>
<dbReference type="InterPro" id="IPR002321">
    <property type="entry name" value="Cyt_c_II"/>
</dbReference>
<keyword evidence="2" id="KW-1185">Reference proteome</keyword>
<dbReference type="Gene3D" id="1.20.120.10">
    <property type="entry name" value="Cytochrome c/b562"/>
    <property type="match status" value="1"/>
</dbReference>
<comment type="caution">
    <text evidence="1">The sequence shown here is derived from an EMBL/GenBank/DDBJ whole genome shotgun (WGS) entry which is preliminary data.</text>
</comment>
<evidence type="ECO:0000313" key="2">
    <source>
        <dbReference type="Proteomes" id="UP000478090"/>
    </source>
</evidence>
<gene>
    <name evidence="1" type="ORF">GTP27_01245</name>
</gene>
<dbReference type="Proteomes" id="UP000478090">
    <property type="component" value="Unassembled WGS sequence"/>
</dbReference>
<dbReference type="InterPro" id="IPR010980">
    <property type="entry name" value="Cyt_c/b562"/>
</dbReference>
<protein>
    <submittedName>
        <fullName evidence="1">Cytochrome c</fullName>
    </submittedName>
</protein>
<name>A0ABW9VK05_9BURK</name>